<dbReference type="PANTHER" id="PTHR21716">
    <property type="entry name" value="TRANSMEMBRANE PROTEIN"/>
    <property type="match status" value="1"/>
</dbReference>
<evidence type="ECO:0000256" key="1">
    <source>
        <dbReference type="ARBA" id="ARBA00004141"/>
    </source>
</evidence>
<accession>A0AAE3G6H0</accession>
<feature type="transmembrane region" description="Helical" evidence="7">
    <location>
        <begin position="218"/>
        <end position="243"/>
    </location>
</feature>
<keyword evidence="9" id="KW-1185">Reference proteome</keyword>
<evidence type="ECO:0000313" key="8">
    <source>
        <dbReference type="EMBL" id="MCP1675929.1"/>
    </source>
</evidence>
<reference evidence="8" key="1">
    <citation type="submission" date="2022-03" db="EMBL/GenBank/DDBJ databases">
        <title>Genomic Encyclopedia of Type Strains, Phase III (KMG-III): the genomes of soil and plant-associated and newly described type strains.</title>
        <authorList>
            <person name="Whitman W."/>
        </authorList>
    </citation>
    <scope>NUCLEOTIDE SEQUENCE</scope>
    <source>
        <strain evidence="8">ANL 6-2</strain>
    </source>
</reference>
<keyword evidence="4 7" id="KW-1133">Transmembrane helix</keyword>
<comment type="similarity">
    <text evidence="2">Belongs to the autoinducer-2 exporter (AI-2E) (TC 2.A.86) family.</text>
</comment>
<dbReference type="PANTHER" id="PTHR21716:SF16">
    <property type="entry name" value="BLL1467 PROTEIN"/>
    <property type="match status" value="1"/>
</dbReference>
<evidence type="ECO:0000256" key="4">
    <source>
        <dbReference type="ARBA" id="ARBA00022989"/>
    </source>
</evidence>
<dbReference type="GO" id="GO:0016020">
    <property type="term" value="C:membrane"/>
    <property type="evidence" value="ECO:0007669"/>
    <property type="project" value="UniProtKB-SubCell"/>
</dbReference>
<feature type="transmembrane region" description="Helical" evidence="7">
    <location>
        <begin position="170"/>
        <end position="191"/>
    </location>
</feature>
<dbReference type="AlphaFoldDB" id="A0AAE3G6H0"/>
<keyword evidence="3 7" id="KW-0812">Transmembrane</keyword>
<feature type="transmembrane region" description="Helical" evidence="7">
    <location>
        <begin position="321"/>
        <end position="347"/>
    </location>
</feature>
<keyword evidence="6" id="KW-0175">Coiled coil</keyword>
<evidence type="ECO:0000256" key="7">
    <source>
        <dbReference type="SAM" id="Phobius"/>
    </source>
</evidence>
<dbReference type="GO" id="GO:0055085">
    <property type="term" value="P:transmembrane transport"/>
    <property type="evidence" value="ECO:0007669"/>
    <property type="project" value="TreeGrafter"/>
</dbReference>
<sequence>MSEQEAQEHRPYGKDPLRVSIHGLFALGVLYTMYLAHEVILPVVLAVMVSLLLSPLVRRAARYGVPRALAALFLLAAVVAGVAGIGKIVGEPALQWLEDAPEGIARLTVPDSDMREAFERMARSAEQVERAVAEAQETEDSSREAEPTVVVQQEEVSWRGQLAVGLRDTVVAVTLALTLTFFLLVSGDRLIQNYVRLLGARSDRRASLRMIQDAQREIARYLGFITISNGLVGVATAMLVWVIGLPEPVVWGVIAALLRFIPYLGVVLTVALLALVSAITFDEPAMMLAAPLGYLALSSLVGFIIEPYFHGYRLSVNPVVIFLSIFFWGWLWGAIGVLLAVPLMTVLQVILRNTPRLYPVYQLISR</sequence>
<comment type="caution">
    <text evidence="8">The sequence shown here is derived from an EMBL/GenBank/DDBJ whole genome shotgun (WGS) entry which is preliminary data.</text>
</comment>
<feature type="transmembrane region" description="Helical" evidence="7">
    <location>
        <begin position="40"/>
        <end position="57"/>
    </location>
</feature>
<feature type="coiled-coil region" evidence="6">
    <location>
        <begin position="114"/>
        <end position="145"/>
    </location>
</feature>
<evidence type="ECO:0000256" key="2">
    <source>
        <dbReference type="ARBA" id="ARBA00009773"/>
    </source>
</evidence>
<dbReference type="EMBL" id="JALJXV010000007">
    <property type="protein sequence ID" value="MCP1675929.1"/>
    <property type="molecule type" value="Genomic_DNA"/>
</dbReference>
<comment type="subcellular location">
    <subcellularLocation>
        <location evidence="1">Membrane</location>
        <topology evidence="1">Multi-pass membrane protein</topology>
    </subcellularLocation>
</comment>
<feature type="transmembrane region" description="Helical" evidence="7">
    <location>
        <begin position="288"/>
        <end position="309"/>
    </location>
</feature>
<proteinExistence type="inferred from homology"/>
<dbReference type="Proteomes" id="UP001205843">
    <property type="component" value="Unassembled WGS sequence"/>
</dbReference>
<gene>
    <name evidence="8" type="ORF">J2T57_003084</name>
</gene>
<feature type="transmembrane region" description="Helical" evidence="7">
    <location>
        <begin position="69"/>
        <end position="89"/>
    </location>
</feature>
<dbReference type="RefSeq" id="WP_253480249.1">
    <property type="nucleotide sequence ID" value="NZ_JALJXV010000007.1"/>
</dbReference>
<keyword evidence="5 7" id="KW-0472">Membrane</keyword>
<feature type="transmembrane region" description="Helical" evidence="7">
    <location>
        <begin position="249"/>
        <end position="276"/>
    </location>
</feature>
<evidence type="ECO:0000256" key="3">
    <source>
        <dbReference type="ARBA" id="ARBA00022692"/>
    </source>
</evidence>
<evidence type="ECO:0000256" key="5">
    <source>
        <dbReference type="ARBA" id="ARBA00023136"/>
    </source>
</evidence>
<dbReference type="InterPro" id="IPR002549">
    <property type="entry name" value="AI-2E-like"/>
</dbReference>
<evidence type="ECO:0000256" key="6">
    <source>
        <dbReference type="SAM" id="Coils"/>
    </source>
</evidence>
<protein>
    <submittedName>
        <fullName evidence="8">PurR-regulated permease PerM</fullName>
    </submittedName>
</protein>
<dbReference type="Pfam" id="PF01594">
    <property type="entry name" value="AI-2E_transport"/>
    <property type="match status" value="1"/>
</dbReference>
<name>A0AAE3G6H0_9GAMM</name>
<organism evidence="8 9">
    <name type="scientific">Natronocella acetinitrilica</name>
    <dbReference type="NCBI Taxonomy" id="414046"/>
    <lineage>
        <taxon>Bacteria</taxon>
        <taxon>Pseudomonadati</taxon>
        <taxon>Pseudomonadota</taxon>
        <taxon>Gammaproteobacteria</taxon>
        <taxon>Chromatiales</taxon>
        <taxon>Ectothiorhodospiraceae</taxon>
        <taxon>Natronocella</taxon>
    </lineage>
</organism>
<evidence type="ECO:0000313" key="9">
    <source>
        <dbReference type="Proteomes" id="UP001205843"/>
    </source>
</evidence>